<dbReference type="GO" id="GO:0003677">
    <property type="term" value="F:DNA binding"/>
    <property type="evidence" value="ECO:0007669"/>
    <property type="project" value="InterPro"/>
</dbReference>
<dbReference type="SUPFAM" id="SSF55257">
    <property type="entry name" value="RBP11-like subunits of RNA polymerase"/>
    <property type="match status" value="1"/>
</dbReference>
<keyword evidence="5" id="KW-0548">Nucleotidyltransferase</keyword>
<proteinExistence type="inferred from homology"/>
<evidence type="ECO:0000259" key="8">
    <source>
        <dbReference type="SMART" id="SM00662"/>
    </source>
</evidence>
<organism evidence="9">
    <name type="scientific">marine sediment metagenome</name>
    <dbReference type="NCBI Taxonomy" id="412755"/>
    <lineage>
        <taxon>unclassified sequences</taxon>
        <taxon>metagenomes</taxon>
        <taxon>ecological metagenomes</taxon>
    </lineage>
</organism>
<dbReference type="InterPro" id="IPR011263">
    <property type="entry name" value="DNA-dir_RNA_pol_RpoA/D/Rpb3"/>
</dbReference>
<evidence type="ECO:0000256" key="4">
    <source>
        <dbReference type="ARBA" id="ARBA00022679"/>
    </source>
</evidence>
<evidence type="ECO:0000256" key="7">
    <source>
        <dbReference type="ARBA" id="ARBA00048552"/>
    </source>
</evidence>
<dbReference type="EMBL" id="LAZR01057398">
    <property type="protein sequence ID" value="KKK72148.1"/>
    <property type="molecule type" value="Genomic_DNA"/>
</dbReference>
<dbReference type="GO" id="GO:0046983">
    <property type="term" value="F:protein dimerization activity"/>
    <property type="evidence" value="ECO:0007669"/>
    <property type="project" value="InterPro"/>
</dbReference>
<feature type="non-terminal residue" evidence="9">
    <location>
        <position position="1"/>
    </location>
</feature>
<evidence type="ECO:0000256" key="5">
    <source>
        <dbReference type="ARBA" id="ARBA00022695"/>
    </source>
</evidence>
<dbReference type="NCBIfam" id="NF003519">
    <property type="entry name" value="PRK05182.2-5"/>
    <property type="match status" value="1"/>
</dbReference>
<evidence type="ECO:0000256" key="2">
    <source>
        <dbReference type="ARBA" id="ARBA00012418"/>
    </source>
</evidence>
<comment type="similarity">
    <text evidence="1">Belongs to the RNA polymerase alpha chain family.</text>
</comment>
<dbReference type="SUPFAM" id="SSF56553">
    <property type="entry name" value="Insert subdomain of RNA polymerase alpha subunit"/>
    <property type="match status" value="1"/>
</dbReference>
<dbReference type="InterPro" id="IPR036603">
    <property type="entry name" value="RBP11-like"/>
</dbReference>
<dbReference type="Pfam" id="PF01000">
    <property type="entry name" value="RNA_pol_A_bac"/>
    <property type="match status" value="1"/>
</dbReference>
<evidence type="ECO:0000313" key="9">
    <source>
        <dbReference type="EMBL" id="KKK72148.1"/>
    </source>
</evidence>
<dbReference type="Gene3D" id="3.30.1360.10">
    <property type="entry name" value="RNA polymerase, RBP11-like subunit"/>
    <property type="match status" value="1"/>
</dbReference>
<keyword evidence="4" id="KW-0808">Transferase</keyword>
<keyword evidence="6" id="KW-0804">Transcription</keyword>
<dbReference type="Gene3D" id="1.10.150.20">
    <property type="entry name" value="5' to 3' exonuclease, C-terminal subdomain"/>
    <property type="match status" value="1"/>
</dbReference>
<dbReference type="SMART" id="SM00662">
    <property type="entry name" value="RPOLD"/>
    <property type="match status" value="1"/>
</dbReference>
<comment type="catalytic activity">
    <reaction evidence="7">
        <text>RNA(n) + a ribonucleoside 5'-triphosphate = RNA(n+1) + diphosphate</text>
        <dbReference type="Rhea" id="RHEA:21248"/>
        <dbReference type="Rhea" id="RHEA-COMP:14527"/>
        <dbReference type="Rhea" id="RHEA-COMP:17342"/>
        <dbReference type="ChEBI" id="CHEBI:33019"/>
        <dbReference type="ChEBI" id="CHEBI:61557"/>
        <dbReference type="ChEBI" id="CHEBI:140395"/>
        <dbReference type="EC" id="2.7.7.6"/>
    </reaction>
</comment>
<dbReference type="AlphaFoldDB" id="A0A0F8XT86"/>
<dbReference type="InterPro" id="IPR036643">
    <property type="entry name" value="RNApol_insert_sf"/>
</dbReference>
<dbReference type="Pfam" id="PF03118">
    <property type="entry name" value="RNA_pol_A_CTD"/>
    <property type="match status" value="1"/>
</dbReference>
<dbReference type="GO" id="GO:0000428">
    <property type="term" value="C:DNA-directed RNA polymerase complex"/>
    <property type="evidence" value="ECO:0007669"/>
    <property type="project" value="UniProtKB-KW"/>
</dbReference>
<sequence>AKKEMENISIQWKGFIKPKRIEWDKKTLSNTYGKFIAQPLERGHGITIGNSLRRILLSSLTGAAATSIKIQGVEHEFSTIPGIVEDVPQIILNLKQLLLKLPKAKPKTLYLKGKGPLEVKASHITKDADVEILNPALYIATLNEKGKLNMEIEVNVGRGYVTAEKHKKENNPIGTIPVDSIFTPIKKVSYRVENTRVGKITDYDRLILEVWTDGSVRPDDAVAFAAKILKSHLDLFITFPEPEEEEEVEVKKEDRKIDEILNKSLEEVELSVRSANCLKEGKIKTIGQLVRKSEEELLKMRNFGKKSVEEIKEILKSYGLSLGMKR</sequence>
<dbReference type="InterPro" id="IPR011262">
    <property type="entry name" value="DNA-dir_RNA_pol_insert"/>
</dbReference>
<dbReference type="NCBIfam" id="NF003515">
    <property type="entry name" value="PRK05182.2-1"/>
    <property type="match status" value="1"/>
</dbReference>
<dbReference type="GO" id="GO:0003899">
    <property type="term" value="F:DNA-directed RNA polymerase activity"/>
    <property type="evidence" value="ECO:0007669"/>
    <property type="project" value="UniProtKB-EC"/>
</dbReference>
<accession>A0A0F8XT86</accession>
<dbReference type="SUPFAM" id="SSF47789">
    <property type="entry name" value="C-terminal domain of RNA polymerase alpha subunit"/>
    <property type="match status" value="1"/>
</dbReference>
<dbReference type="EC" id="2.7.7.6" evidence="2"/>
<dbReference type="NCBIfam" id="NF003513">
    <property type="entry name" value="PRK05182.1-2"/>
    <property type="match status" value="1"/>
</dbReference>
<gene>
    <name evidence="9" type="ORF">LCGC14_2906780</name>
</gene>
<comment type="caution">
    <text evidence="9">The sequence shown here is derived from an EMBL/GenBank/DDBJ whole genome shotgun (WGS) entry which is preliminary data.</text>
</comment>
<evidence type="ECO:0000256" key="1">
    <source>
        <dbReference type="ARBA" id="ARBA00007123"/>
    </source>
</evidence>
<protein>
    <recommendedName>
        <fullName evidence="2">DNA-directed RNA polymerase</fullName>
        <ecNumber evidence="2">2.7.7.6</ecNumber>
    </recommendedName>
</protein>
<dbReference type="InterPro" id="IPR011773">
    <property type="entry name" value="DNA-dir_RpoA"/>
</dbReference>
<dbReference type="HAMAP" id="MF_00059">
    <property type="entry name" value="RNApol_bact_RpoA"/>
    <property type="match status" value="1"/>
</dbReference>
<evidence type="ECO:0000256" key="6">
    <source>
        <dbReference type="ARBA" id="ARBA00023163"/>
    </source>
</evidence>
<dbReference type="GO" id="GO:0006351">
    <property type="term" value="P:DNA-templated transcription"/>
    <property type="evidence" value="ECO:0007669"/>
    <property type="project" value="InterPro"/>
</dbReference>
<evidence type="ECO:0000256" key="3">
    <source>
        <dbReference type="ARBA" id="ARBA00022478"/>
    </source>
</evidence>
<keyword evidence="3" id="KW-0240">DNA-directed RNA polymerase</keyword>
<dbReference type="CDD" id="cd06928">
    <property type="entry name" value="RNAP_alpha_NTD"/>
    <property type="match status" value="1"/>
</dbReference>
<dbReference type="Gene3D" id="2.170.120.12">
    <property type="entry name" value="DNA-directed RNA polymerase, insert domain"/>
    <property type="match status" value="1"/>
</dbReference>
<feature type="domain" description="DNA-directed RNA polymerase RpoA/D/Rpb3-type" evidence="8">
    <location>
        <begin position="32"/>
        <end position="239"/>
    </location>
</feature>
<reference evidence="9" key="1">
    <citation type="journal article" date="2015" name="Nature">
        <title>Complex archaea that bridge the gap between prokaryotes and eukaryotes.</title>
        <authorList>
            <person name="Spang A."/>
            <person name="Saw J.H."/>
            <person name="Jorgensen S.L."/>
            <person name="Zaremba-Niedzwiedzka K."/>
            <person name="Martijn J."/>
            <person name="Lind A.E."/>
            <person name="van Eijk R."/>
            <person name="Schleper C."/>
            <person name="Guy L."/>
            <person name="Ettema T.J."/>
        </authorList>
    </citation>
    <scope>NUCLEOTIDE SEQUENCE</scope>
</reference>
<name>A0A0F8XT86_9ZZZZ</name>
<dbReference type="NCBIfam" id="TIGR02027">
    <property type="entry name" value="rpoA"/>
    <property type="match status" value="1"/>
</dbReference>
<dbReference type="FunFam" id="2.170.120.12:FF:000001">
    <property type="entry name" value="DNA-directed RNA polymerase subunit alpha"/>
    <property type="match status" value="1"/>
</dbReference>
<dbReference type="InterPro" id="IPR011260">
    <property type="entry name" value="RNAP_asu_C"/>
</dbReference>
<dbReference type="GO" id="GO:0005737">
    <property type="term" value="C:cytoplasm"/>
    <property type="evidence" value="ECO:0007669"/>
    <property type="project" value="UniProtKB-ARBA"/>
</dbReference>
<dbReference type="Pfam" id="PF01193">
    <property type="entry name" value="RNA_pol_L"/>
    <property type="match status" value="1"/>
</dbReference>